<dbReference type="CDD" id="cd07067">
    <property type="entry name" value="HP_PGM_like"/>
    <property type="match status" value="1"/>
</dbReference>
<sequence length="317" mass="35639">MFYGIGKGTSYAGRPKLRPSLSLGQSSQKMNCKVLMATTTLPWASIPGSSRFPKLQNDSCPRTFRVLCSSSSPELPLTGKLENNSLMTGGAYDFENATTSLTQKLMSSPKKVTLIRHGLSSWNEESRIQGSSNLSILTEIGVMQAERCRKALADMDFDQCFSSPISRAKSTAEVIWQGREEPLVFLNSLEEAHLFYLEGMKNVDARQRYPQEYTTWREDPSNFSVNGVYPVLKLWETASEAWKEILFTPGENFLVVTHKSMLRALICTALGLEPERFRAININNGGISVFNFNKRGEAMLQSLNMTAHMYSDHVYHY</sequence>
<organism evidence="4 5">
    <name type="scientific">Ilex paraguariensis</name>
    <name type="common">yerba mate</name>
    <dbReference type="NCBI Taxonomy" id="185542"/>
    <lineage>
        <taxon>Eukaryota</taxon>
        <taxon>Viridiplantae</taxon>
        <taxon>Streptophyta</taxon>
        <taxon>Embryophyta</taxon>
        <taxon>Tracheophyta</taxon>
        <taxon>Spermatophyta</taxon>
        <taxon>Magnoliopsida</taxon>
        <taxon>eudicotyledons</taxon>
        <taxon>Gunneridae</taxon>
        <taxon>Pentapetalae</taxon>
        <taxon>asterids</taxon>
        <taxon>campanulids</taxon>
        <taxon>Aquifoliales</taxon>
        <taxon>Aquifoliaceae</taxon>
        <taxon>Ilex</taxon>
    </lineage>
</organism>
<dbReference type="EMBL" id="CAUOFW020008168">
    <property type="protein sequence ID" value="CAK9181808.1"/>
    <property type="molecule type" value="Genomic_DNA"/>
</dbReference>
<evidence type="ECO:0000313" key="5">
    <source>
        <dbReference type="Proteomes" id="UP001642360"/>
    </source>
</evidence>
<evidence type="ECO:0000313" key="4">
    <source>
        <dbReference type="EMBL" id="CAK9181808.1"/>
    </source>
</evidence>
<feature type="active site" description="Proton donor/acceptor" evidence="2">
    <location>
        <position position="191"/>
    </location>
</feature>
<feature type="binding site" evidence="3">
    <location>
        <begin position="116"/>
        <end position="123"/>
    </location>
    <ligand>
        <name>substrate</name>
    </ligand>
</feature>
<evidence type="ECO:0008006" key="6">
    <source>
        <dbReference type="Google" id="ProtNLM"/>
    </source>
</evidence>
<dbReference type="Pfam" id="PF00300">
    <property type="entry name" value="His_Phos_1"/>
    <property type="match status" value="1"/>
</dbReference>
<keyword evidence="5" id="KW-1185">Reference proteome</keyword>
<dbReference type="InterPro" id="IPR013078">
    <property type="entry name" value="His_Pase_superF_clade-1"/>
</dbReference>
<feature type="active site" description="Tele-phosphohistidine intermediate" evidence="2">
    <location>
        <position position="117"/>
    </location>
</feature>
<dbReference type="InterPro" id="IPR029033">
    <property type="entry name" value="His_PPase_superfam"/>
</dbReference>
<proteinExistence type="inferred from homology"/>
<dbReference type="AlphaFoldDB" id="A0ABC8ULE1"/>
<dbReference type="Gene3D" id="3.40.50.1240">
    <property type="entry name" value="Phosphoglycerate mutase-like"/>
    <property type="match status" value="1"/>
</dbReference>
<protein>
    <recommendedName>
        <fullName evidence="6">2-carboxy-D-arabinitol-1-phosphatase</fullName>
    </recommendedName>
</protein>
<reference evidence="4 5" key="1">
    <citation type="submission" date="2024-02" db="EMBL/GenBank/DDBJ databases">
        <authorList>
            <person name="Vignale AGUSTIN F."/>
            <person name="Sosa J E."/>
            <person name="Modenutti C."/>
        </authorList>
    </citation>
    <scope>NUCLEOTIDE SEQUENCE [LARGE SCALE GENOMIC DNA]</scope>
</reference>
<dbReference type="Proteomes" id="UP001642360">
    <property type="component" value="Unassembled WGS sequence"/>
</dbReference>
<feature type="binding site" evidence="3">
    <location>
        <position position="167"/>
    </location>
    <ligand>
        <name>substrate</name>
    </ligand>
</feature>
<comment type="similarity">
    <text evidence="1">Belongs to the phosphoglycerate mutase family.</text>
</comment>
<comment type="caution">
    <text evidence="4">The sequence shown here is derived from an EMBL/GenBank/DDBJ whole genome shotgun (WGS) entry which is preliminary data.</text>
</comment>
<dbReference type="InterPro" id="IPR050275">
    <property type="entry name" value="PGM_Phosphatase"/>
</dbReference>
<evidence type="ECO:0000256" key="3">
    <source>
        <dbReference type="PIRSR" id="PIRSR613078-2"/>
    </source>
</evidence>
<dbReference type="SUPFAM" id="SSF53254">
    <property type="entry name" value="Phosphoglycerate mutase-like"/>
    <property type="match status" value="1"/>
</dbReference>
<dbReference type="PANTHER" id="PTHR48100">
    <property type="entry name" value="BROAD-SPECIFICITY PHOSPHATASE YOR283W-RELATED"/>
    <property type="match status" value="1"/>
</dbReference>
<accession>A0ABC8ULE1</accession>
<dbReference type="SMART" id="SM00855">
    <property type="entry name" value="PGAM"/>
    <property type="match status" value="1"/>
</dbReference>
<gene>
    <name evidence="4" type="ORF">ILEXP_LOCUS51919</name>
</gene>
<name>A0ABC8ULE1_9AQUA</name>
<evidence type="ECO:0000256" key="1">
    <source>
        <dbReference type="ARBA" id="ARBA00038362"/>
    </source>
</evidence>
<dbReference type="PANTHER" id="PTHR48100:SF27">
    <property type="entry name" value="OS01G0237100 PROTEIN"/>
    <property type="match status" value="1"/>
</dbReference>
<evidence type="ECO:0000256" key="2">
    <source>
        <dbReference type="PIRSR" id="PIRSR613078-1"/>
    </source>
</evidence>